<name>A0AAE0JJZ0_9PEZI</name>
<gene>
    <name evidence="2" type="ORF">B0H65DRAFT_97860</name>
</gene>
<sequence>MASGTNLVLCANFFRSLRPTNPSSDHLFLRVRWAKSWIRYKEDLANIDLDTQTALRIVPHDTLLLDINVNAPLHAQDNQFMEQGNEDSNNKIAARRVDDRVNFKLIRSWLRFCRQHHQSHCHAGLDGIRDIPGFRVIDCASRKIMPWAEIPEDHDRSYTALSYLWGTDTSTATQDGKIPSPSPKVIEDAVTTTIELGFKYLWVDRYCITQHESELKAAQMKRMDDVYGSSAVTIIASAGDGPAYGLPEVSSTPRVPQKSVRVGSRTLIAINNDICKKIRDSKWNTRAWTLQEGLLSTRRLCFEDNQVYFQCNLMHRLESISIPPGTPKTANPATDINTSYLHGSGNRTSLFPINGIREGGYVVNAFRRYVTRHINYPSDGLQAFEGILRKAAMMRDPLYNVCGVFIRVFEKIDMTASLVVGLCWRVNLVVSREMRVIKAWEISYPGPLRHRLFPSWSWVDLVGKSTKKGITFRQPWELSGPLLASLSKYKTQPLTQSIAMEYVDGTTVLWESRYQDILLSAMTKEAPRTLRIHGYTSDVLLWKLPKVGCPDTKGPPSSKSVAPPCGNYRTSGSTMDGFGQTEIAVTVTSYSRGRRG</sequence>
<accession>A0AAE0JJZ0</accession>
<dbReference type="AlphaFoldDB" id="A0AAE0JJZ0"/>
<dbReference type="GeneID" id="87868796"/>
<evidence type="ECO:0000259" key="1">
    <source>
        <dbReference type="Pfam" id="PF06985"/>
    </source>
</evidence>
<protein>
    <submittedName>
        <fullName evidence="2">Heterokaryon incompatibility protein-domain-containing protein</fullName>
    </submittedName>
</protein>
<dbReference type="PANTHER" id="PTHR33112:SF1">
    <property type="entry name" value="HETEROKARYON INCOMPATIBILITY DOMAIN-CONTAINING PROTEIN"/>
    <property type="match status" value="1"/>
</dbReference>
<keyword evidence="3" id="KW-1185">Reference proteome</keyword>
<dbReference type="RefSeq" id="XP_062684041.1">
    <property type="nucleotide sequence ID" value="XM_062831642.1"/>
</dbReference>
<dbReference type="PANTHER" id="PTHR33112">
    <property type="entry name" value="DOMAIN PROTEIN, PUTATIVE-RELATED"/>
    <property type="match status" value="1"/>
</dbReference>
<dbReference type="EMBL" id="JAUEPP010000002">
    <property type="protein sequence ID" value="KAK3350746.1"/>
    <property type="molecule type" value="Genomic_DNA"/>
</dbReference>
<organism evidence="2 3">
    <name type="scientific">Neurospora tetraspora</name>
    <dbReference type="NCBI Taxonomy" id="94610"/>
    <lineage>
        <taxon>Eukaryota</taxon>
        <taxon>Fungi</taxon>
        <taxon>Dikarya</taxon>
        <taxon>Ascomycota</taxon>
        <taxon>Pezizomycotina</taxon>
        <taxon>Sordariomycetes</taxon>
        <taxon>Sordariomycetidae</taxon>
        <taxon>Sordariales</taxon>
        <taxon>Sordariaceae</taxon>
        <taxon>Neurospora</taxon>
    </lineage>
</organism>
<reference evidence="2" key="1">
    <citation type="journal article" date="2023" name="Mol. Phylogenet. Evol.">
        <title>Genome-scale phylogeny and comparative genomics of the fungal order Sordariales.</title>
        <authorList>
            <person name="Hensen N."/>
            <person name="Bonometti L."/>
            <person name="Westerberg I."/>
            <person name="Brannstrom I.O."/>
            <person name="Guillou S."/>
            <person name="Cros-Aarteil S."/>
            <person name="Calhoun S."/>
            <person name="Haridas S."/>
            <person name="Kuo A."/>
            <person name="Mondo S."/>
            <person name="Pangilinan J."/>
            <person name="Riley R."/>
            <person name="LaButti K."/>
            <person name="Andreopoulos B."/>
            <person name="Lipzen A."/>
            <person name="Chen C."/>
            <person name="Yan M."/>
            <person name="Daum C."/>
            <person name="Ng V."/>
            <person name="Clum A."/>
            <person name="Steindorff A."/>
            <person name="Ohm R.A."/>
            <person name="Martin F."/>
            <person name="Silar P."/>
            <person name="Natvig D.O."/>
            <person name="Lalanne C."/>
            <person name="Gautier V."/>
            <person name="Ament-Velasquez S.L."/>
            <person name="Kruys A."/>
            <person name="Hutchinson M.I."/>
            <person name="Powell A.J."/>
            <person name="Barry K."/>
            <person name="Miller A.N."/>
            <person name="Grigoriev I.V."/>
            <person name="Debuchy R."/>
            <person name="Gladieux P."/>
            <person name="Hiltunen Thoren M."/>
            <person name="Johannesson H."/>
        </authorList>
    </citation>
    <scope>NUCLEOTIDE SEQUENCE</scope>
    <source>
        <strain evidence="2">CBS 560.94</strain>
    </source>
</reference>
<dbReference type="Proteomes" id="UP001278500">
    <property type="component" value="Unassembled WGS sequence"/>
</dbReference>
<dbReference type="Pfam" id="PF06985">
    <property type="entry name" value="HET"/>
    <property type="match status" value="1"/>
</dbReference>
<reference evidence="2" key="2">
    <citation type="submission" date="2023-06" db="EMBL/GenBank/DDBJ databases">
        <authorList>
            <consortium name="Lawrence Berkeley National Laboratory"/>
            <person name="Haridas S."/>
            <person name="Hensen N."/>
            <person name="Bonometti L."/>
            <person name="Westerberg I."/>
            <person name="Brannstrom I.O."/>
            <person name="Guillou S."/>
            <person name="Cros-Aarteil S."/>
            <person name="Calhoun S."/>
            <person name="Kuo A."/>
            <person name="Mondo S."/>
            <person name="Pangilinan J."/>
            <person name="Riley R."/>
            <person name="Labutti K."/>
            <person name="Andreopoulos B."/>
            <person name="Lipzen A."/>
            <person name="Chen C."/>
            <person name="Yanf M."/>
            <person name="Daum C."/>
            <person name="Ng V."/>
            <person name="Clum A."/>
            <person name="Steindorff A."/>
            <person name="Ohm R."/>
            <person name="Martin F."/>
            <person name="Silar P."/>
            <person name="Natvig D."/>
            <person name="Lalanne C."/>
            <person name="Gautier V."/>
            <person name="Ament-Velasquez S.L."/>
            <person name="Kruys A."/>
            <person name="Hutchinson M.I."/>
            <person name="Powell A.J."/>
            <person name="Barry K."/>
            <person name="Miller A.N."/>
            <person name="Grigoriev I.V."/>
            <person name="Debuchy R."/>
            <person name="Gladieux P."/>
            <person name="Thoren M.H."/>
            <person name="Johannesson H."/>
        </authorList>
    </citation>
    <scope>NUCLEOTIDE SEQUENCE</scope>
    <source>
        <strain evidence="2">CBS 560.94</strain>
    </source>
</reference>
<comment type="caution">
    <text evidence="2">The sequence shown here is derived from an EMBL/GenBank/DDBJ whole genome shotgun (WGS) entry which is preliminary data.</text>
</comment>
<proteinExistence type="predicted"/>
<evidence type="ECO:0000313" key="3">
    <source>
        <dbReference type="Proteomes" id="UP001278500"/>
    </source>
</evidence>
<dbReference type="InterPro" id="IPR010730">
    <property type="entry name" value="HET"/>
</dbReference>
<feature type="domain" description="Heterokaryon incompatibility" evidence="1">
    <location>
        <begin position="158"/>
        <end position="292"/>
    </location>
</feature>
<evidence type="ECO:0000313" key="2">
    <source>
        <dbReference type="EMBL" id="KAK3350746.1"/>
    </source>
</evidence>